<feature type="transmembrane region" description="Helical" evidence="2">
    <location>
        <begin position="260"/>
        <end position="281"/>
    </location>
</feature>
<feature type="domain" description="Heparan-alpha-glucosaminide N-acetyltransferase catalytic" evidence="3">
    <location>
        <begin position="8"/>
        <end position="203"/>
    </location>
</feature>
<dbReference type="InterPro" id="IPR052529">
    <property type="entry name" value="Bact_Transport_Assoc"/>
</dbReference>
<gene>
    <name evidence="4" type="ORF">PU560_06315</name>
</gene>
<protein>
    <submittedName>
        <fullName evidence="4">Heparan-alpha-glucosaminide N-acetyltransferase domain-containing protein</fullName>
    </submittedName>
</protein>
<feature type="transmembrane region" description="Helical" evidence="2">
    <location>
        <begin position="325"/>
        <end position="344"/>
    </location>
</feature>
<feature type="transmembrane region" description="Helical" evidence="2">
    <location>
        <begin position="79"/>
        <end position="98"/>
    </location>
</feature>
<keyword evidence="2" id="KW-1133">Transmembrane helix</keyword>
<feature type="transmembrane region" description="Helical" evidence="2">
    <location>
        <begin position="129"/>
        <end position="148"/>
    </location>
</feature>
<accession>A0ABT5TVJ6</accession>
<feature type="transmembrane region" description="Helical" evidence="2">
    <location>
        <begin position="209"/>
        <end position="225"/>
    </location>
</feature>
<feature type="region of interest" description="Disordered" evidence="1">
    <location>
        <begin position="355"/>
        <end position="375"/>
    </location>
</feature>
<evidence type="ECO:0000313" key="5">
    <source>
        <dbReference type="Proteomes" id="UP001165561"/>
    </source>
</evidence>
<reference evidence="4" key="1">
    <citation type="submission" date="2023-02" db="EMBL/GenBank/DDBJ databases">
        <title>Georgenia sp.10Sc9-8, isolated from a soil sample collected from the Taklamakan desert.</title>
        <authorList>
            <person name="Liu S."/>
        </authorList>
    </citation>
    <scope>NUCLEOTIDE SEQUENCE</scope>
    <source>
        <strain evidence="4">10Sc9-8</strain>
    </source>
</reference>
<organism evidence="4 5">
    <name type="scientific">Georgenia halotolerans</name>
    <dbReference type="NCBI Taxonomy" id="3028317"/>
    <lineage>
        <taxon>Bacteria</taxon>
        <taxon>Bacillati</taxon>
        <taxon>Actinomycetota</taxon>
        <taxon>Actinomycetes</taxon>
        <taxon>Micrococcales</taxon>
        <taxon>Bogoriellaceae</taxon>
        <taxon>Georgenia</taxon>
    </lineage>
</organism>
<evidence type="ECO:0000313" key="4">
    <source>
        <dbReference type="EMBL" id="MDD9206085.1"/>
    </source>
</evidence>
<name>A0ABT5TVJ6_9MICO</name>
<dbReference type="Pfam" id="PF07786">
    <property type="entry name" value="HGSNAT_cat"/>
    <property type="match status" value="1"/>
</dbReference>
<feature type="compositionally biased region" description="Basic and acidic residues" evidence="1">
    <location>
        <begin position="366"/>
        <end position="375"/>
    </location>
</feature>
<feature type="transmembrane region" description="Helical" evidence="2">
    <location>
        <begin position="12"/>
        <end position="29"/>
    </location>
</feature>
<feature type="transmembrane region" description="Helical" evidence="2">
    <location>
        <begin position="104"/>
        <end position="122"/>
    </location>
</feature>
<feature type="transmembrane region" description="Helical" evidence="2">
    <location>
        <begin position="49"/>
        <end position="67"/>
    </location>
</feature>
<comment type="caution">
    <text evidence="4">The sequence shown here is derived from an EMBL/GenBank/DDBJ whole genome shotgun (WGS) entry which is preliminary data.</text>
</comment>
<evidence type="ECO:0000259" key="3">
    <source>
        <dbReference type="Pfam" id="PF07786"/>
    </source>
</evidence>
<sequence length="375" mass="39084">MTPPTRTRLPGVDLARGLAVLGMFVAHLGDEGPDGGPDPAWFAVFDGRSAALFAFLAGVSIGLMSGGGRMPDPATVRRTRVVVAVRAAVLFPLGLVLVLLQTPVLVILPAYAAMFLLMLPVIGWRPAHLVTAASVVVVVVPTLVALATTPLGGADQSLLGRLTGLEEPPEIPGDVLLTGPYPALLWVAYLMAGLAVARWDLASARTQRALVFVGLVLTILTWRITRFGEAAAGPDPSPLETRLLRADPHDYSTPEVLGNLGTALGVLGACLLVTTLSNAAGRAVTALTAPVRAVGAMSLSVYSIHIVAIAVLGNDVVWYPESNAVLGWFIVTALAGAWAWRATLGQGPLERALRGASEATAGPREPAVDERRLHG</sequence>
<proteinExistence type="predicted"/>
<dbReference type="EMBL" id="JARACI010000773">
    <property type="protein sequence ID" value="MDD9206085.1"/>
    <property type="molecule type" value="Genomic_DNA"/>
</dbReference>
<dbReference type="PANTHER" id="PTHR30590">
    <property type="entry name" value="INNER MEMBRANE PROTEIN"/>
    <property type="match status" value="1"/>
</dbReference>
<keyword evidence="2" id="KW-0812">Transmembrane</keyword>
<dbReference type="PANTHER" id="PTHR30590:SF3">
    <property type="entry name" value="HYPOTHETICAL MEMBRANE SPANNING PROTEIN"/>
    <property type="match status" value="1"/>
</dbReference>
<dbReference type="InterPro" id="IPR012429">
    <property type="entry name" value="HGSNAT_cat"/>
</dbReference>
<keyword evidence="5" id="KW-1185">Reference proteome</keyword>
<evidence type="ECO:0000256" key="1">
    <source>
        <dbReference type="SAM" id="MobiDB-lite"/>
    </source>
</evidence>
<feature type="transmembrane region" description="Helical" evidence="2">
    <location>
        <begin position="293"/>
        <end position="313"/>
    </location>
</feature>
<feature type="transmembrane region" description="Helical" evidence="2">
    <location>
        <begin position="179"/>
        <end position="197"/>
    </location>
</feature>
<evidence type="ECO:0000256" key="2">
    <source>
        <dbReference type="SAM" id="Phobius"/>
    </source>
</evidence>
<keyword evidence="2" id="KW-0472">Membrane</keyword>
<dbReference type="Proteomes" id="UP001165561">
    <property type="component" value="Unassembled WGS sequence"/>
</dbReference>